<keyword evidence="4 6" id="KW-1133">Transmembrane helix</keyword>
<dbReference type="EMBL" id="VIKS01000009">
    <property type="protein sequence ID" value="TQV86862.1"/>
    <property type="molecule type" value="Genomic_DNA"/>
</dbReference>
<sequence>MENIELDIRYALGRFRAQPISTLVIVLMLALGIGATSAIFSVVNGLLLQATPFDDSDRLVILEQIEKNTGRRLGLSVPELFDYREQSSNFESIAEYHNMTFTMYGQDDPLRVRTGVVSANFFDILGIQPILGRLFNTDEDAIGAEPLVILTYEFWQKEFAGRKDITNLSVEMNNRAHKVIGVLPHFPQFPDVNDVYMAVPSCPWRSSEGALTNRGMRMMRSFAKLKSEATFTQVNQELSSISDRLYQAYPDAYTNQSPLDAQVLSLNEELVKENRPYLLTLLATTLLLFLIACANVTNLTLSQHAKRQREFAVRASLGASRWRLAQLLLTESILLALVGGLLGLTAAYLGLDFLKSFASHFTSLASEISLDTNVMLFALVVSILAGIISGLMPSLSQPNLTSALKEGGKASFSTRNGVVRNSLLVFQFALSLTLLVGAGLSLKSLNKLQNVDGGFNSEKVEIVQMDLNWSVYENPRQRWQFSQKLLSEVKQLPYVESVGLGMTYPMDTVAVNFGNLRQALRLDDRDYNPDDVLENAVTRRVSHGYFETIGARLLQGRFIRVEDDEAARRVAVINRSLAEHLWPNKSAINHRISFDNGENWVTIIGVVGDIKERLLSSPADFQIYFSMAQFPVGHFGILAKTKQAGVDFTADIRDIVAQLDSRQPLSKSESLQQAVDNSISLQQFVTQLLGIFSGLALLITISGISGVMGYLVNIRSREVGIRMAIGADKSSVIKLILTYGLKLTLLGLLLGFITAFCGGVHLTEYLFESEAFDLGVYATALSILLIVSIVACFTPAYKASSIEPMRALKSN</sequence>
<keyword evidence="2" id="KW-1003">Cell membrane</keyword>
<evidence type="ECO:0000256" key="4">
    <source>
        <dbReference type="ARBA" id="ARBA00022989"/>
    </source>
</evidence>
<dbReference type="GO" id="GO:0022857">
    <property type="term" value="F:transmembrane transporter activity"/>
    <property type="evidence" value="ECO:0007669"/>
    <property type="project" value="TreeGrafter"/>
</dbReference>
<dbReference type="Pfam" id="PF02687">
    <property type="entry name" value="FtsX"/>
    <property type="match status" value="2"/>
</dbReference>
<accession>A0A545UBM1</accession>
<keyword evidence="5 6" id="KW-0472">Membrane</keyword>
<feature type="transmembrane region" description="Helical" evidence="6">
    <location>
        <begin position="277"/>
        <end position="301"/>
    </location>
</feature>
<keyword evidence="10" id="KW-1185">Reference proteome</keyword>
<evidence type="ECO:0000256" key="2">
    <source>
        <dbReference type="ARBA" id="ARBA00022475"/>
    </source>
</evidence>
<dbReference type="Proteomes" id="UP000315439">
    <property type="component" value="Unassembled WGS sequence"/>
</dbReference>
<evidence type="ECO:0000256" key="6">
    <source>
        <dbReference type="SAM" id="Phobius"/>
    </source>
</evidence>
<feature type="transmembrane region" description="Helical" evidence="6">
    <location>
        <begin position="423"/>
        <end position="442"/>
    </location>
</feature>
<feature type="transmembrane region" description="Helical" evidence="6">
    <location>
        <begin position="374"/>
        <end position="395"/>
    </location>
</feature>
<evidence type="ECO:0000313" key="10">
    <source>
        <dbReference type="Proteomes" id="UP000315439"/>
    </source>
</evidence>
<feature type="domain" description="MacB-like periplasmic core" evidence="8">
    <location>
        <begin position="476"/>
        <end position="641"/>
    </location>
</feature>
<comment type="caution">
    <text evidence="9">The sequence shown here is derived from an EMBL/GenBank/DDBJ whole genome shotgun (WGS) entry which is preliminary data.</text>
</comment>
<keyword evidence="3 6" id="KW-0812">Transmembrane</keyword>
<dbReference type="OrthoDB" id="9770036at2"/>
<dbReference type="Pfam" id="PF12704">
    <property type="entry name" value="MacB_PCD"/>
    <property type="match status" value="2"/>
</dbReference>
<feature type="transmembrane region" description="Helical" evidence="6">
    <location>
        <begin position="20"/>
        <end position="43"/>
    </location>
</feature>
<feature type="transmembrane region" description="Helical" evidence="6">
    <location>
        <begin position="688"/>
        <end position="712"/>
    </location>
</feature>
<dbReference type="PANTHER" id="PTHR30572:SF18">
    <property type="entry name" value="ABC-TYPE MACROLIDE FAMILY EXPORT SYSTEM PERMEASE COMPONENT 2"/>
    <property type="match status" value="1"/>
</dbReference>
<evidence type="ECO:0000256" key="3">
    <source>
        <dbReference type="ARBA" id="ARBA00022692"/>
    </source>
</evidence>
<dbReference type="AlphaFoldDB" id="A0A545UBM1"/>
<proteinExistence type="predicted"/>
<dbReference type="GO" id="GO:0005886">
    <property type="term" value="C:plasma membrane"/>
    <property type="evidence" value="ECO:0007669"/>
    <property type="project" value="UniProtKB-SubCell"/>
</dbReference>
<dbReference type="NCBIfam" id="TIGR03434">
    <property type="entry name" value="ADOP"/>
    <property type="match status" value="1"/>
</dbReference>
<dbReference type="RefSeq" id="WP_142894286.1">
    <property type="nucleotide sequence ID" value="NZ_ML660165.1"/>
</dbReference>
<feature type="domain" description="MacB-like periplasmic core" evidence="8">
    <location>
        <begin position="22"/>
        <end position="240"/>
    </location>
</feature>
<evidence type="ECO:0000259" key="8">
    <source>
        <dbReference type="Pfam" id="PF12704"/>
    </source>
</evidence>
<feature type="transmembrane region" description="Helical" evidence="6">
    <location>
        <begin position="776"/>
        <end position="797"/>
    </location>
</feature>
<name>A0A545UBM1_9GAMM</name>
<feature type="transmembrane region" description="Helical" evidence="6">
    <location>
        <begin position="333"/>
        <end position="354"/>
    </location>
</feature>
<dbReference type="PANTHER" id="PTHR30572">
    <property type="entry name" value="MEMBRANE COMPONENT OF TRANSPORTER-RELATED"/>
    <property type="match status" value="1"/>
</dbReference>
<dbReference type="InterPro" id="IPR003838">
    <property type="entry name" value="ABC3_permease_C"/>
</dbReference>
<reference evidence="9 10" key="1">
    <citation type="submission" date="2019-07" db="EMBL/GenBank/DDBJ databases">
        <title>Draft genome for Aliikangiella sp. M105.</title>
        <authorList>
            <person name="Wang G."/>
        </authorList>
    </citation>
    <scope>NUCLEOTIDE SEQUENCE [LARGE SCALE GENOMIC DNA]</scope>
    <source>
        <strain evidence="9 10">M105</strain>
    </source>
</reference>
<evidence type="ECO:0000313" key="9">
    <source>
        <dbReference type="EMBL" id="TQV86862.1"/>
    </source>
</evidence>
<feature type="domain" description="ABC3 transporter permease C-terminal" evidence="7">
    <location>
        <begin position="285"/>
        <end position="395"/>
    </location>
</feature>
<protein>
    <submittedName>
        <fullName evidence="9">ABC transporter permease</fullName>
    </submittedName>
</protein>
<evidence type="ECO:0000256" key="1">
    <source>
        <dbReference type="ARBA" id="ARBA00004651"/>
    </source>
</evidence>
<evidence type="ECO:0000259" key="7">
    <source>
        <dbReference type="Pfam" id="PF02687"/>
    </source>
</evidence>
<dbReference type="InterPro" id="IPR025857">
    <property type="entry name" value="MacB_PCD"/>
</dbReference>
<dbReference type="InterPro" id="IPR017800">
    <property type="entry name" value="ADOP"/>
</dbReference>
<gene>
    <name evidence="9" type="ORF">FLL46_13680</name>
</gene>
<feature type="domain" description="ABC3 transporter permease C-terminal" evidence="7">
    <location>
        <begin position="691"/>
        <end position="804"/>
    </location>
</feature>
<feature type="transmembrane region" description="Helical" evidence="6">
    <location>
        <begin position="732"/>
        <end position="756"/>
    </location>
</feature>
<evidence type="ECO:0000256" key="5">
    <source>
        <dbReference type="ARBA" id="ARBA00023136"/>
    </source>
</evidence>
<organism evidence="9 10">
    <name type="scientific">Aliikangiella coralliicola</name>
    <dbReference type="NCBI Taxonomy" id="2592383"/>
    <lineage>
        <taxon>Bacteria</taxon>
        <taxon>Pseudomonadati</taxon>
        <taxon>Pseudomonadota</taxon>
        <taxon>Gammaproteobacteria</taxon>
        <taxon>Oceanospirillales</taxon>
        <taxon>Pleioneaceae</taxon>
        <taxon>Aliikangiella</taxon>
    </lineage>
</organism>
<dbReference type="InterPro" id="IPR050250">
    <property type="entry name" value="Macrolide_Exporter_MacB"/>
</dbReference>
<comment type="subcellular location">
    <subcellularLocation>
        <location evidence="1">Cell membrane</location>
        <topology evidence="1">Multi-pass membrane protein</topology>
    </subcellularLocation>
</comment>